<organism evidence="6">
    <name type="scientific">Oscillatoriales cyanobacterium SpSt-418</name>
    <dbReference type="NCBI Taxonomy" id="2282169"/>
    <lineage>
        <taxon>Bacteria</taxon>
        <taxon>Bacillati</taxon>
        <taxon>Cyanobacteriota</taxon>
        <taxon>Cyanophyceae</taxon>
        <taxon>Oscillatoriophycideae</taxon>
        <taxon>Oscillatoriales</taxon>
    </lineage>
</organism>
<comment type="cofactor">
    <cofactor evidence="3">
        <name>pyridoxal 5'-phosphate</name>
        <dbReference type="ChEBI" id="CHEBI:597326"/>
    </cofactor>
</comment>
<dbReference type="InterPro" id="IPR011078">
    <property type="entry name" value="PyrdxlP_homeostasis"/>
</dbReference>
<evidence type="ECO:0000259" key="5">
    <source>
        <dbReference type="Pfam" id="PF01168"/>
    </source>
</evidence>
<evidence type="ECO:0000313" key="6">
    <source>
        <dbReference type="EMBL" id="HFM97118.1"/>
    </source>
</evidence>
<dbReference type="HAMAP" id="MF_02087">
    <property type="entry name" value="PLP_homeostasis"/>
    <property type="match status" value="1"/>
</dbReference>
<dbReference type="InterPro" id="IPR029066">
    <property type="entry name" value="PLP-binding_barrel"/>
</dbReference>
<comment type="similarity">
    <text evidence="2 4">Belongs to the pyridoxal phosphate-binding protein YggS/PROSC family.</text>
</comment>
<protein>
    <recommendedName>
        <fullName evidence="2">Pyridoxal phosphate homeostasis protein</fullName>
        <shortName evidence="2">PLP homeostasis protein</shortName>
    </recommendedName>
</protein>
<gene>
    <name evidence="6" type="ORF">ENR64_04985</name>
</gene>
<dbReference type="PANTHER" id="PTHR10146:SF14">
    <property type="entry name" value="PYRIDOXAL PHOSPHATE HOMEOSTASIS PROTEIN"/>
    <property type="match status" value="1"/>
</dbReference>
<feature type="modified residue" description="N6-(pyridoxal phosphate)lysine" evidence="2 3">
    <location>
        <position position="33"/>
    </location>
</feature>
<dbReference type="AlphaFoldDB" id="A0A7C3PEI9"/>
<sequence>MTAFSQLGATIAERVLHIRQSLPPSVRLIAISKQMPASAIREAYAAGVRDFGESRVQEAEEKRSQLQDLPDITWHLIGHLQANKVQKALEIFQWIHSVDSLKLAERLNRLAAPLPQKPSICLQVKLLPDPNKYGWEVADLLTDLPHLDTFEHLEIVGLMTILPLGLSDTEIFNTFDQTHTLANKIAQENWQRIRMNELSMGMSNDYSMAVQAGATMIRLGRILFGDRPI</sequence>
<proteinExistence type="inferred from homology"/>
<dbReference type="CDD" id="cd00635">
    <property type="entry name" value="PLPDE_III_YBL036c_like"/>
    <property type="match status" value="1"/>
</dbReference>
<dbReference type="GO" id="GO:0030170">
    <property type="term" value="F:pyridoxal phosphate binding"/>
    <property type="evidence" value="ECO:0007669"/>
    <property type="project" value="UniProtKB-UniRule"/>
</dbReference>
<reference evidence="6" key="1">
    <citation type="journal article" date="2020" name="mSystems">
        <title>Genome- and Community-Level Interaction Insights into Carbon Utilization and Element Cycling Functions of Hydrothermarchaeota in Hydrothermal Sediment.</title>
        <authorList>
            <person name="Zhou Z."/>
            <person name="Liu Y."/>
            <person name="Xu W."/>
            <person name="Pan J."/>
            <person name="Luo Z.H."/>
            <person name="Li M."/>
        </authorList>
    </citation>
    <scope>NUCLEOTIDE SEQUENCE [LARGE SCALE GENOMIC DNA]</scope>
    <source>
        <strain evidence="6">SpSt-418</strain>
    </source>
</reference>
<accession>A0A7C3PEI9</accession>
<evidence type="ECO:0000256" key="1">
    <source>
        <dbReference type="ARBA" id="ARBA00022898"/>
    </source>
</evidence>
<dbReference type="PANTHER" id="PTHR10146">
    <property type="entry name" value="PROLINE SYNTHETASE CO-TRANSCRIBED BACTERIAL HOMOLOG PROTEIN"/>
    <property type="match status" value="1"/>
</dbReference>
<dbReference type="Pfam" id="PF01168">
    <property type="entry name" value="Ala_racemase_N"/>
    <property type="match status" value="1"/>
</dbReference>
<evidence type="ECO:0000256" key="2">
    <source>
        <dbReference type="HAMAP-Rule" id="MF_02087"/>
    </source>
</evidence>
<dbReference type="EMBL" id="DSRU01000054">
    <property type="protein sequence ID" value="HFM97118.1"/>
    <property type="molecule type" value="Genomic_DNA"/>
</dbReference>
<dbReference type="InterPro" id="IPR001608">
    <property type="entry name" value="Ala_racemase_N"/>
</dbReference>
<comment type="function">
    <text evidence="2">Pyridoxal 5'-phosphate (PLP)-binding protein, which is involved in PLP homeostasis.</text>
</comment>
<dbReference type="SUPFAM" id="SSF51419">
    <property type="entry name" value="PLP-binding barrel"/>
    <property type="match status" value="1"/>
</dbReference>
<evidence type="ECO:0000256" key="3">
    <source>
        <dbReference type="PIRSR" id="PIRSR004848-1"/>
    </source>
</evidence>
<evidence type="ECO:0000256" key="4">
    <source>
        <dbReference type="RuleBase" id="RU004514"/>
    </source>
</evidence>
<feature type="domain" description="Alanine racemase N-terminal" evidence="5">
    <location>
        <begin position="10"/>
        <end position="228"/>
    </location>
</feature>
<name>A0A7C3PEI9_9CYAN</name>
<dbReference type="Gene3D" id="3.20.20.10">
    <property type="entry name" value="Alanine racemase"/>
    <property type="match status" value="1"/>
</dbReference>
<dbReference type="NCBIfam" id="TIGR00044">
    <property type="entry name" value="YggS family pyridoxal phosphate-dependent enzyme"/>
    <property type="match status" value="1"/>
</dbReference>
<comment type="caution">
    <text evidence="6">The sequence shown here is derived from an EMBL/GenBank/DDBJ whole genome shotgun (WGS) entry which is preliminary data.</text>
</comment>
<keyword evidence="1 2" id="KW-0663">Pyridoxal phosphate</keyword>
<dbReference type="PIRSF" id="PIRSF004848">
    <property type="entry name" value="YBL036c_PLPDEIII"/>
    <property type="match status" value="1"/>
</dbReference>